<dbReference type="CDD" id="cd04196">
    <property type="entry name" value="GT_2_like_d"/>
    <property type="match status" value="1"/>
</dbReference>
<keyword evidence="2" id="KW-0808">Transferase</keyword>
<evidence type="ECO:0000313" key="3">
    <source>
        <dbReference type="Proteomes" id="UP000016658"/>
    </source>
</evidence>
<dbReference type="InterPro" id="IPR001173">
    <property type="entry name" value="Glyco_trans_2-like"/>
</dbReference>
<evidence type="ECO:0000259" key="1">
    <source>
        <dbReference type="Pfam" id="PF00535"/>
    </source>
</evidence>
<organism evidence="2 3">
    <name type="scientific">Faecalitalea cylindroides ATCC 27803</name>
    <dbReference type="NCBI Taxonomy" id="649755"/>
    <lineage>
        <taxon>Bacteria</taxon>
        <taxon>Bacillati</taxon>
        <taxon>Bacillota</taxon>
        <taxon>Erysipelotrichia</taxon>
        <taxon>Erysipelotrichales</taxon>
        <taxon>Erysipelotrichaceae</taxon>
        <taxon>Faecalitalea</taxon>
    </lineage>
</organism>
<dbReference type="HOGENOM" id="CLU_025996_2_2_9"/>
<dbReference type="GO" id="GO:0016758">
    <property type="term" value="F:hexosyltransferase activity"/>
    <property type="evidence" value="ECO:0007669"/>
    <property type="project" value="UniProtKB-ARBA"/>
</dbReference>
<dbReference type="EMBL" id="AWVI01000132">
    <property type="protein sequence ID" value="ERK40791.1"/>
    <property type="molecule type" value="Genomic_DNA"/>
</dbReference>
<accession>U2P9I0</accession>
<reference evidence="2 3" key="1">
    <citation type="submission" date="2013-06" db="EMBL/GenBank/DDBJ databases">
        <authorList>
            <person name="Weinstock G."/>
            <person name="Sodergren E."/>
            <person name="Lobos E.A."/>
            <person name="Fulton L."/>
            <person name="Fulton R."/>
            <person name="Courtney L."/>
            <person name="Fronick C."/>
            <person name="O'Laughlin M."/>
            <person name="Godfrey J."/>
            <person name="Wilson R.M."/>
            <person name="Miner T."/>
            <person name="Farmer C."/>
            <person name="Delehaunty K."/>
            <person name="Cordes M."/>
            <person name="Minx P."/>
            <person name="Tomlinson C."/>
            <person name="Chen J."/>
            <person name="Wollam A."/>
            <person name="Pepin K.H."/>
            <person name="Bhonagiri V."/>
            <person name="Zhang X."/>
            <person name="Warren W."/>
            <person name="Mitreva M."/>
            <person name="Mardis E.R."/>
            <person name="Wilson R.K."/>
        </authorList>
    </citation>
    <scope>NUCLEOTIDE SEQUENCE [LARGE SCALE GENOMIC DNA]</scope>
    <source>
        <strain evidence="2 3">ATCC 27803</strain>
    </source>
</reference>
<dbReference type="PANTHER" id="PTHR22916">
    <property type="entry name" value="GLYCOSYLTRANSFERASE"/>
    <property type="match status" value="1"/>
</dbReference>
<feature type="domain" description="Glycosyltransferase 2-like" evidence="1">
    <location>
        <begin position="10"/>
        <end position="165"/>
    </location>
</feature>
<comment type="caution">
    <text evidence="2">The sequence shown here is derived from an EMBL/GenBank/DDBJ whole genome shotgun (WGS) entry which is preliminary data.</text>
</comment>
<sequence>MEINMRKKISVAMAAYNGENYIKEQIKSILVNLTEGDELIISLDPSNDKTSEIIQSFSDERIKLLKGPGKGLIYNFENAIKHTHNDIIFLSDQDDIWVQNKVDLVLKAFEDSSTNVVLHDAKIVDKNLEVLSESFFKDHRTKLGVLNNIIRNSYIGCCMAFRKEMKEYILPFPSKLPMHDQWIGLIGELHGKNVMLDDPLILYRRHGSNMSSTEHSNILQMIKWRFQIISAVCMHKRKCNKL</sequence>
<dbReference type="PANTHER" id="PTHR22916:SF3">
    <property type="entry name" value="UDP-GLCNAC:BETAGAL BETA-1,3-N-ACETYLGLUCOSAMINYLTRANSFERASE-LIKE PROTEIN 1"/>
    <property type="match status" value="1"/>
</dbReference>
<name>U2P9I0_9FIRM</name>
<dbReference type="PATRIC" id="fig|649755.3.peg.1890"/>
<proteinExistence type="predicted"/>
<dbReference type="SUPFAM" id="SSF53448">
    <property type="entry name" value="Nucleotide-diphospho-sugar transferases"/>
    <property type="match status" value="1"/>
</dbReference>
<dbReference type="OrthoDB" id="9802649at2"/>
<dbReference type="AlphaFoldDB" id="U2P9I0"/>
<dbReference type="Pfam" id="PF00535">
    <property type="entry name" value="Glycos_transf_2"/>
    <property type="match status" value="1"/>
</dbReference>
<dbReference type="InterPro" id="IPR029044">
    <property type="entry name" value="Nucleotide-diphossugar_trans"/>
</dbReference>
<gene>
    <name evidence="2" type="ORF">HMPREF0367_02055</name>
</gene>
<evidence type="ECO:0000313" key="2">
    <source>
        <dbReference type="EMBL" id="ERK40791.1"/>
    </source>
</evidence>
<dbReference type="Proteomes" id="UP000016658">
    <property type="component" value="Unassembled WGS sequence"/>
</dbReference>
<dbReference type="Gene3D" id="3.90.550.10">
    <property type="entry name" value="Spore Coat Polysaccharide Biosynthesis Protein SpsA, Chain A"/>
    <property type="match status" value="1"/>
</dbReference>
<protein>
    <submittedName>
        <fullName evidence="2">Glycosyltransferase, group 2 family protein</fullName>
    </submittedName>
</protein>